<feature type="domain" description="Teneurin NHL" evidence="3">
    <location>
        <begin position="193"/>
        <end position="321"/>
    </location>
</feature>
<evidence type="ECO:0000256" key="2">
    <source>
        <dbReference type="PROSITE-ProRule" id="PRU00504"/>
    </source>
</evidence>
<dbReference type="PROSITE" id="PS51125">
    <property type="entry name" value="NHL"/>
    <property type="match status" value="2"/>
</dbReference>
<dbReference type="PROSITE" id="PS51257">
    <property type="entry name" value="PROKAR_LIPOPROTEIN"/>
    <property type="match status" value="1"/>
</dbReference>
<protein>
    <recommendedName>
        <fullName evidence="3">Teneurin NHL domain-containing protein</fullName>
    </recommendedName>
</protein>
<evidence type="ECO:0000259" key="3">
    <source>
        <dbReference type="Pfam" id="PF25021"/>
    </source>
</evidence>
<dbReference type="Gene3D" id="2.120.10.30">
    <property type="entry name" value="TolB, C-terminal domain"/>
    <property type="match status" value="2"/>
</dbReference>
<sequence>MMNKKFFYTLGIASLLLSGCTEEEQATTKQKTGPSNQEKTGKVVLEVLSGSGKTGYKDGNLAESNFAFPFGIALNQNGDVLITDQKNQRIRKITKDTVTTVTGVSKLKDPYGMEAGGFSDGANSGAMFKDPKGMAVDATGQAFIADSANGAIRKVDTDGGTTTFTKGLNHPSDIAIADDGTLYITETLNHRIVSIDKKGSVKVIAGGGYKKEGNWTNGGLKDGQGEATQFNEPTGIALSNDGSLIVADTGNQRIRKVTSDGTVTTLAGSGDSLITGTKYKEGGYKDGAAGKARFNFPNDVAVGSKGTIYIADTYNHAIRALMDEKEVTTVYSSPENSDLQGPTQMVIADKKQLIFTDQWSHQVKSIKLQ</sequence>
<dbReference type="RefSeq" id="WP_117326468.1">
    <property type="nucleotide sequence ID" value="NZ_QVTE01000024.1"/>
</dbReference>
<dbReference type="AlphaFoldDB" id="A0A372LQ02"/>
<comment type="caution">
    <text evidence="4">The sequence shown here is derived from an EMBL/GenBank/DDBJ whole genome shotgun (WGS) entry which is preliminary data.</text>
</comment>
<dbReference type="InterPro" id="IPR056822">
    <property type="entry name" value="TEN_NHL"/>
</dbReference>
<accession>A0A372LQ02</accession>
<evidence type="ECO:0000313" key="4">
    <source>
        <dbReference type="EMBL" id="RFU69543.1"/>
    </source>
</evidence>
<dbReference type="InterPro" id="IPR011042">
    <property type="entry name" value="6-blade_b-propeller_TolB-like"/>
</dbReference>
<keyword evidence="5" id="KW-1185">Reference proteome</keyword>
<dbReference type="EMBL" id="QVTE01000024">
    <property type="protein sequence ID" value="RFU69543.1"/>
    <property type="molecule type" value="Genomic_DNA"/>
</dbReference>
<evidence type="ECO:0000313" key="5">
    <source>
        <dbReference type="Proteomes" id="UP000264541"/>
    </source>
</evidence>
<name>A0A372LQ02_9BACI</name>
<dbReference type="SUPFAM" id="SSF101898">
    <property type="entry name" value="NHL repeat"/>
    <property type="match status" value="1"/>
</dbReference>
<organism evidence="4 5">
    <name type="scientific">Peribacillus saganii</name>
    <dbReference type="NCBI Taxonomy" id="2303992"/>
    <lineage>
        <taxon>Bacteria</taxon>
        <taxon>Bacillati</taxon>
        <taxon>Bacillota</taxon>
        <taxon>Bacilli</taxon>
        <taxon>Bacillales</taxon>
        <taxon>Bacillaceae</taxon>
        <taxon>Peribacillus</taxon>
    </lineage>
</organism>
<proteinExistence type="predicted"/>
<dbReference type="InterPro" id="IPR001258">
    <property type="entry name" value="NHL_repeat"/>
</dbReference>
<dbReference type="Proteomes" id="UP000264541">
    <property type="component" value="Unassembled WGS sequence"/>
</dbReference>
<feature type="repeat" description="NHL" evidence="2">
    <location>
        <begin position="290"/>
        <end position="318"/>
    </location>
</feature>
<reference evidence="4 5" key="1">
    <citation type="submission" date="2018-08" db="EMBL/GenBank/DDBJ databases">
        <title>Bacillus chawlae sp. nov., Bacillus glennii sp. nov., and Bacillus saganii sp. nov. Isolated from the Vehicle Assembly Building at Kennedy Space Center where the Viking Spacecraft were Assembled.</title>
        <authorList>
            <person name="Seuylemezian A."/>
            <person name="Vaishampayan P."/>
        </authorList>
    </citation>
    <scope>NUCLEOTIDE SEQUENCE [LARGE SCALE GENOMIC DNA]</scope>
    <source>
        <strain evidence="4 5">V47-23a</strain>
    </source>
</reference>
<gene>
    <name evidence="4" type="ORF">D0469_09260</name>
</gene>
<dbReference type="OrthoDB" id="9799230at2"/>
<dbReference type="Pfam" id="PF01436">
    <property type="entry name" value="NHL"/>
    <property type="match status" value="1"/>
</dbReference>
<dbReference type="PANTHER" id="PTHR13833:SF71">
    <property type="entry name" value="NHL DOMAIN-CONTAINING PROTEIN"/>
    <property type="match status" value="1"/>
</dbReference>
<keyword evidence="1" id="KW-0677">Repeat</keyword>
<feature type="repeat" description="NHL" evidence="2">
    <location>
        <begin position="225"/>
        <end position="260"/>
    </location>
</feature>
<dbReference type="PANTHER" id="PTHR13833">
    <property type="match status" value="1"/>
</dbReference>
<dbReference type="Pfam" id="PF25021">
    <property type="entry name" value="TEN_NHL"/>
    <property type="match status" value="1"/>
</dbReference>
<evidence type="ECO:0000256" key="1">
    <source>
        <dbReference type="ARBA" id="ARBA00022737"/>
    </source>
</evidence>